<evidence type="ECO:0000313" key="2">
    <source>
        <dbReference type="EMBL" id="KAF6477870.1"/>
    </source>
</evidence>
<sequence>MPWLPGSAGGPVCLPSTAAHPGVPVKSGFPVRGDRVGPPWQCSSQPTCLVAPPSGSSSEASKGLLEKDRAHWAPPSHTPAHEGSSAGLPGRAPPFPTHCSDSHKCKRSRLDLVRTDRFLCT</sequence>
<accession>A0A7J8I0T0</accession>
<dbReference type="EMBL" id="JACASF010000005">
    <property type="protein sequence ID" value="KAF6477870.1"/>
    <property type="molecule type" value="Genomic_DNA"/>
</dbReference>
<reference evidence="2 3" key="1">
    <citation type="journal article" date="2020" name="Nature">
        <title>Six reference-quality genomes reveal evolution of bat adaptations.</title>
        <authorList>
            <person name="Jebb D."/>
            <person name="Huang Z."/>
            <person name="Pippel M."/>
            <person name="Hughes G.M."/>
            <person name="Lavrichenko K."/>
            <person name="Devanna P."/>
            <person name="Winkler S."/>
            <person name="Jermiin L.S."/>
            <person name="Skirmuntt E.C."/>
            <person name="Katzourakis A."/>
            <person name="Burkitt-Gray L."/>
            <person name="Ray D.A."/>
            <person name="Sullivan K.A.M."/>
            <person name="Roscito J.G."/>
            <person name="Kirilenko B.M."/>
            <person name="Davalos L.M."/>
            <person name="Corthals A.P."/>
            <person name="Power M.L."/>
            <person name="Jones G."/>
            <person name="Ransome R.D."/>
            <person name="Dechmann D.K.N."/>
            <person name="Locatelli A.G."/>
            <person name="Puechmaille S.J."/>
            <person name="Fedrigo O."/>
            <person name="Jarvis E.D."/>
            <person name="Hiller M."/>
            <person name="Vernes S.C."/>
            <person name="Myers E.W."/>
            <person name="Teeling E.C."/>
        </authorList>
    </citation>
    <scope>NUCLEOTIDE SEQUENCE [LARGE SCALE GENOMIC DNA]</scope>
    <source>
        <strain evidence="2">MMolMol1</strain>
        <tissue evidence="2">Muscle</tissue>
    </source>
</reference>
<evidence type="ECO:0000313" key="3">
    <source>
        <dbReference type="Proteomes" id="UP000550707"/>
    </source>
</evidence>
<feature type="region of interest" description="Disordered" evidence="1">
    <location>
        <begin position="42"/>
        <end position="103"/>
    </location>
</feature>
<name>A0A7J8I0T0_MOLMO</name>
<protein>
    <submittedName>
        <fullName evidence="2">Uncharacterized protein</fullName>
    </submittedName>
</protein>
<dbReference type="InParanoid" id="A0A7J8I0T0"/>
<dbReference type="Proteomes" id="UP000550707">
    <property type="component" value="Unassembled WGS sequence"/>
</dbReference>
<comment type="caution">
    <text evidence="2">The sequence shown here is derived from an EMBL/GenBank/DDBJ whole genome shotgun (WGS) entry which is preliminary data.</text>
</comment>
<keyword evidence="3" id="KW-1185">Reference proteome</keyword>
<organism evidence="2 3">
    <name type="scientific">Molossus molossus</name>
    <name type="common">Pallas' mastiff bat</name>
    <name type="synonym">Vespertilio molossus</name>
    <dbReference type="NCBI Taxonomy" id="27622"/>
    <lineage>
        <taxon>Eukaryota</taxon>
        <taxon>Metazoa</taxon>
        <taxon>Chordata</taxon>
        <taxon>Craniata</taxon>
        <taxon>Vertebrata</taxon>
        <taxon>Euteleostomi</taxon>
        <taxon>Mammalia</taxon>
        <taxon>Eutheria</taxon>
        <taxon>Laurasiatheria</taxon>
        <taxon>Chiroptera</taxon>
        <taxon>Yangochiroptera</taxon>
        <taxon>Molossidae</taxon>
        <taxon>Molossus</taxon>
    </lineage>
</organism>
<gene>
    <name evidence="2" type="ORF">HJG59_010776</name>
</gene>
<dbReference type="AlphaFoldDB" id="A0A7J8I0T0"/>
<evidence type="ECO:0000256" key="1">
    <source>
        <dbReference type="SAM" id="MobiDB-lite"/>
    </source>
</evidence>
<proteinExistence type="predicted"/>